<proteinExistence type="predicted"/>
<dbReference type="Proteomes" id="UP000515292">
    <property type="component" value="Chromosome"/>
</dbReference>
<dbReference type="NCBIfam" id="TIGR02595">
    <property type="entry name" value="PEP_CTERM"/>
    <property type="match status" value="1"/>
</dbReference>
<reference evidence="1 2" key="1">
    <citation type="submission" date="2020-07" db="EMBL/GenBank/DDBJ databases">
        <title>Complete genome sequence for Sandaracinobacter sp. M6.</title>
        <authorList>
            <person name="Tang Y."/>
            <person name="Liu Q."/>
            <person name="Guo Z."/>
            <person name="Lei P."/>
            <person name="Huang B."/>
        </authorList>
    </citation>
    <scope>NUCLEOTIDE SEQUENCE [LARGE SCALE GENOMIC DNA]</scope>
    <source>
        <strain evidence="1 2">M6</strain>
    </source>
</reference>
<evidence type="ECO:0000313" key="1">
    <source>
        <dbReference type="EMBL" id="QMW24459.1"/>
    </source>
</evidence>
<organism evidence="1 2">
    <name type="scientific">Sandaracinobacteroides saxicola</name>
    <dbReference type="NCBI Taxonomy" id="2759707"/>
    <lineage>
        <taxon>Bacteria</taxon>
        <taxon>Pseudomonadati</taxon>
        <taxon>Pseudomonadota</taxon>
        <taxon>Alphaproteobacteria</taxon>
        <taxon>Sphingomonadales</taxon>
        <taxon>Sphingosinicellaceae</taxon>
        <taxon>Sandaracinobacteroides</taxon>
    </lineage>
</organism>
<gene>
    <name evidence="1" type="ORF">H3309_00635</name>
</gene>
<protein>
    <submittedName>
        <fullName evidence="1">PEPxxWA-CTERM sorting domain-containing protein</fullName>
    </submittedName>
</protein>
<dbReference type="KEGG" id="sand:H3309_00635"/>
<sequence length="168" mass="17096">MDVVNAGSFAIRVYSAAKGLPGSSAALYARGVSMGSSSVAGGAAWRGATRQALTLAPGSYWISFESSRTSTFDALLPNYPASPLLDQAFRVGSDPWEPAGTFEPFGVRIGGSAVVALPGDQLEGGALLGRFDAGAMNAAVPESATWVMLIAGFGLVGAGLRRQRAAIG</sequence>
<dbReference type="NCBIfam" id="NF035944">
    <property type="entry name" value="PEPxxWA-CTERM"/>
    <property type="match status" value="1"/>
</dbReference>
<name>A0A7G5IM67_9SPHN</name>
<dbReference type="AlphaFoldDB" id="A0A7G5IM67"/>
<dbReference type="EMBL" id="CP059851">
    <property type="protein sequence ID" value="QMW24459.1"/>
    <property type="molecule type" value="Genomic_DNA"/>
</dbReference>
<evidence type="ECO:0000313" key="2">
    <source>
        <dbReference type="Proteomes" id="UP000515292"/>
    </source>
</evidence>
<dbReference type="InterPro" id="IPR013424">
    <property type="entry name" value="Ice-binding_C"/>
</dbReference>
<keyword evidence="2" id="KW-1185">Reference proteome</keyword>
<accession>A0A7G5IM67</accession>